<evidence type="ECO:0000313" key="13">
    <source>
        <dbReference type="EnsemblFungi" id="MAPG_04270T0"/>
    </source>
</evidence>
<feature type="region of interest" description="Disordered" evidence="9">
    <location>
        <begin position="266"/>
        <end position="289"/>
    </location>
</feature>
<feature type="compositionally biased region" description="Low complexity" evidence="9">
    <location>
        <begin position="278"/>
        <end position="289"/>
    </location>
</feature>
<dbReference type="OrthoDB" id="272512at2759"/>
<dbReference type="STRING" id="644358.A0A0C4DW96"/>
<name>A0A0C4DW96_MAGP6</name>
<reference evidence="13" key="5">
    <citation type="submission" date="2015-06" db="UniProtKB">
        <authorList>
            <consortium name="EnsemblFungi"/>
        </authorList>
    </citation>
    <scope>IDENTIFICATION</scope>
    <source>
        <strain evidence="13">ATCC 64411</strain>
    </source>
</reference>
<keyword evidence="6" id="KW-0443">Lipid metabolism</keyword>
<feature type="transmembrane region" description="Helical" evidence="10">
    <location>
        <begin position="27"/>
        <end position="55"/>
    </location>
</feature>
<evidence type="ECO:0000259" key="11">
    <source>
        <dbReference type="SMART" id="SM00563"/>
    </source>
</evidence>
<dbReference type="OMA" id="WFRFLWD"/>
<dbReference type="SUPFAM" id="SSF69593">
    <property type="entry name" value="Glycerol-3-phosphate (1)-acyltransferase"/>
    <property type="match status" value="1"/>
</dbReference>
<evidence type="ECO:0000256" key="8">
    <source>
        <dbReference type="ARBA" id="ARBA00023315"/>
    </source>
</evidence>
<evidence type="ECO:0000256" key="3">
    <source>
        <dbReference type="ARBA" id="ARBA00022679"/>
    </source>
</evidence>
<comment type="subcellular location">
    <subcellularLocation>
        <location evidence="1">Membrane</location>
    </subcellularLocation>
</comment>
<evidence type="ECO:0000256" key="5">
    <source>
        <dbReference type="ARBA" id="ARBA00022989"/>
    </source>
</evidence>
<keyword evidence="8" id="KW-0012">Acyltransferase</keyword>
<sequence length="335" mass="36877">MEKFSQFRDRGSGISPFLPISTPSGSYLWLAAHATLFFLRLPVFLGYVSLYLLVLHNMPFPLGVRKLLLWGTMAIPGIWWVDLQLDGVKRGHVAQQSERLPQGPSVIAANFTSPIDPLYLAAVFDPIFTISYPHTRKVRHVSLLRMVLYALSPAQLRDDELQSPVGLVDLAALMRRYPDRTIVVFPECGTTNGRGILPLAPSLAAVPADRGIYPVSIRYTAPDITTPVPGAWLSFFWKLLSRPTHCIRVRIAEVQYNNAAAATNGNGNGAGESSSEQGALSDGSADGGDITAEEQRTLDKIAEALARLGRNKRVGLTLQDKAAFVTLWQKSRRWL</sequence>
<evidence type="ECO:0000313" key="14">
    <source>
        <dbReference type="Proteomes" id="UP000011715"/>
    </source>
</evidence>
<evidence type="ECO:0000256" key="9">
    <source>
        <dbReference type="SAM" id="MobiDB-lite"/>
    </source>
</evidence>
<dbReference type="GO" id="GO:0016746">
    <property type="term" value="F:acyltransferase activity"/>
    <property type="evidence" value="ECO:0007669"/>
    <property type="project" value="UniProtKB-KW"/>
</dbReference>
<dbReference type="EnsemblFungi" id="MAPG_04270T0">
    <property type="protein sequence ID" value="MAPG_04270T0"/>
    <property type="gene ID" value="MAPG_04270"/>
</dbReference>
<evidence type="ECO:0000313" key="12">
    <source>
        <dbReference type="EMBL" id="KLU85242.1"/>
    </source>
</evidence>
<reference evidence="14" key="2">
    <citation type="submission" date="2010-05" db="EMBL/GenBank/DDBJ databases">
        <title>The genome sequence of Magnaporthe poae strain ATCC 64411.</title>
        <authorList>
            <person name="Ma L.-J."/>
            <person name="Dead R."/>
            <person name="Young S."/>
            <person name="Zeng Q."/>
            <person name="Koehrsen M."/>
            <person name="Alvarado L."/>
            <person name="Berlin A."/>
            <person name="Chapman S.B."/>
            <person name="Chen Z."/>
            <person name="Freedman E."/>
            <person name="Gellesch M."/>
            <person name="Goldberg J."/>
            <person name="Griggs A."/>
            <person name="Gujja S."/>
            <person name="Heilman E.R."/>
            <person name="Heiman D."/>
            <person name="Hepburn T."/>
            <person name="Howarth C."/>
            <person name="Jen D."/>
            <person name="Larson L."/>
            <person name="Mehta T."/>
            <person name="Neiman D."/>
            <person name="Pearson M."/>
            <person name="Roberts A."/>
            <person name="Saif S."/>
            <person name="Shea T."/>
            <person name="Shenoy N."/>
            <person name="Sisk P."/>
            <person name="Stolte C."/>
            <person name="Sykes S."/>
            <person name="Walk T."/>
            <person name="White J."/>
            <person name="Yandava C."/>
            <person name="Haas B."/>
            <person name="Nusbaum C."/>
            <person name="Birren B."/>
        </authorList>
    </citation>
    <scope>NUCLEOTIDE SEQUENCE [LARGE SCALE GENOMIC DNA]</scope>
    <source>
        <strain evidence="14">ATCC 64411 / 73-15</strain>
    </source>
</reference>
<protein>
    <recommendedName>
        <fullName evidence="11">Phospholipid/glycerol acyltransferase domain-containing protein</fullName>
    </recommendedName>
</protein>
<organism evidence="13 14">
    <name type="scientific">Magnaporthiopsis poae (strain ATCC 64411 / 73-15)</name>
    <name type="common">Kentucky bluegrass fungus</name>
    <name type="synonym">Magnaporthe poae</name>
    <dbReference type="NCBI Taxonomy" id="644358"/>
    <lineage>
        <taxon>Eukaryota</taxon>
        <taxon>Fungi</taxon>
        <taxon>Dikarya</taxon>
        <taxon>Ascomycota</taxon>
        <taxon>Pezizomycotina</taxon>
        <taxon>Sordariomycetes</taxon>
        <taxon>Sordariomycetidae</taxon>
        <taxon>Magnaporthales</taxon>
        <taxon>Magnaporthaceae</taxon>
        <taxon>Magnaporthiopsis</taxon>
    </lineage>
</organism>
<evidence type="ECO:0000256" key="6">
    <source>
        <dbReference type="ARBA" id="ARBA00023098"/>
    </source>
</evidence>
<dbReference type="GO" id="GO:0016020">
    <property type="term" value="C:membrane"/>
    <property type="evidence" value="ECO:0007669"/>
    <property type="project" value="UniProtKB-SubCell"/>
</dbReference>
<evidence type="ECO:0000256" key="7">
    <source>
        <dbReference type="ARBA" id="ARBA00023136"/>
    </source>
</evidence>
<dbReference type="EMBL" id="GL876968">
    <property type="protein sequence ID" value="KLU85242.1"/>
    <property type="molecule type" value="Genomic_DNA"/>
</dbReference>
<dbReference type="PANTHER" id="PTHR23063:SF60">
    <property type="entry name" value="LYSOPHOSPHATIDIC ACID:OLEOYL-COA ACYLTRANSFERASE 1"/>
    <property type="match status" value="1"/>
</dbReference>
<accession>A0A0C4DW96</accession>
<evidence type="ECO:0000256" key="10">
    <source>
        <dbReference type="SAM" id="Phobius"/>
    </source>
</evidence>
<keyword evidence="7 10" id="KW-0472">Membrane</keyword>
<reference evidence="12" key="3">
    <citation type="submission" date="2011-03" db="EMBL/GenBank/DDBJ databases">
        <title>Annotation of Magnaporthe poae ATCC 64411.</title>
        <authorList>
            <person name="Ma L.-J."/>
            <person name="Dead R."/>
            <person name="Young S.K."/>
            <person name="Zeng Q."/>
            <person name="Gargeya S."/>
            <person name="Fitzgerald M."/>
            <person name="Haas B."/>
            <person name="Abouelleil A."/>
            <person name="Alvarado L."/>
            <person name="Arachchi H.M."/>
            <person name="Berlin A."/>
            <person name="Brown A."/>
            <person name="Chapman S.B."/>
            <person name="Chen Z."/>
            <person name="Dunbar C."/>
            <person name="Freedman E."/>
            <person name="Gearin G."/>
            <person name="Gellesch M."/>
            <person name="Goldberg J."/>
            <person name="Griggs A."/>
            <person name="Gujja S."/>
            <person name="Heiman D."/>
            <person name="Howarth C."/>
            <person name="Larson L."/>
            <person name="Lui A."/>
            <person name="MacDonald P.J.P."/>
            <person name="Mehta T."/>
            <person name="Montmayeur A."/>
            <person name="Murphy C."/>
            <person name="Neiman D."/>
            <person name="Pearson M."/>
            <person name="Priest M."/>
            <person name="Roberts A."/>
            <person name="Saif S."/>
            <person name="Shea T."/>
            <person name="Shenoy N."/>
            <person name="Sisk P."/>
            <person name="Stolte C."/>
            <person name="Sykes S."/>
            <person name="Yandava C."/>
            <person name="Wortman J."/>
            <person name="Nusbaum C."/>
            <person name="Birren B."/>
        </authorList>
    </citation>
    <scope>NUCLEOTIDE SEQUENCE</scope>
    <source>
        <strain evidence="12">ATCC 64411</strain>
    </source>
</reference>
<dbReference type="AlphaFoldDB" id="A0A0C4DW96"/>
<keyword evidence="4 10" id="KW-0812">Transmembrane</keyword>
<reference evidence="13" key="4">
    <citation type="journal article" date="2015" name="G3 (Bethesda)">
        <title>Genome sequences of three phytopathogenic species of the Magnaporthaceae family of fungi.</title>
        <authorList>
            <person name="Okagaki L.H."/>
            <person name="Nunes C.C."/>
            <person name="Sailsbery J."/>
            <person name="Clay B."/>
            <person name="Brown D."/>
            <person name="John T."/>
            <person name="Oh Y."/>
            <person name="Young N."/>
            <person name="Fitzgerald M."/>
            <person name="Haas B.J."/>
            <person name="Zeng Q."/>
            <person name="Young S."/>
            <person name="Adiconis X."/>
            <person name="Fan L."/>
            <person name="Levin J.Z."/>
            <person name="Mitchell T.K."/>
            <person name="Okubara P.A."/>
            <person name="Farman M.L."/>
            <person name="Kohn L.M."/>
            <person name="Birren B."/>
            <person name="Ma L.-J."/>
            <person name="Dean R.A."/>
        </authorList>
    </citation>
    <scope>NUCLEOTIDE SEQUENCE</scope>
    <source>
        <strain evidence="13">ATCC 64411 / 73-15</strain>
    </source>
</reference>
<keyword evidence="5 10" id="KW-1133">Transmembrane helix</keyword>
<comment type="similarity">
    <text evidence="2">Belongs to the 1-acyl-sn-glycerol-3-phosphate acyltransferase family.</text>
</comment>
<evidence type="ECO:0000256" key="2">
    <source>
        <dbReference type="ARBA" id="ARBA00008655"/>
    </source>
</evidence>
<keyword evidence="14" id="KW-1185">Reference proteome</keyword>
<dbReference type="eggNOG" id="KOG2898">
    <property type="taxonomic scope" value="Eukaryota"/>
</dbReference>
<dbReference type="Proteomes" id="UP000011715">
    <property type="component" value="Unassembled WGS sequence"/>
</dbReference>
<dbReference type="VEuPathDB" id="FungiDB:MAPG_04270"/>
<dbReference type="GO" id="GO:0006629">
    <property type="term" value="P:lipid metabolic process"/>
    <property type="evidence" value="ECO:0007669"/>
    <property type="project" value="UniProtKB-KW"/>
</dbReference>
<evidence type="ECO:0000256" key="4">
    <source>
        <dbReference type="ARBA" id="ARBA00022692"/>
    </source>
</evidence>
<dbReference type="EMBL" id="ADBL01001011">
    <property type="status" value="NOT_ANNOTATED_CDS"/>
    <property type="molecule type" value="Genomic_DNA"/>
</dbReference>
<reference evidence="12" key="1">
    <citation type="submission" date="2010-05" db="EMBL/GenBank/DDBJ databases">
        <title>The Genome Sequence of Magnaporthe poae strain ATCC 64411.</title>
        <authorList>
            <consortium name="The Broad Institute Genome Sequencing Platform"/>
            <consortium name="Broad Institute Genome Sequencing Center for Infectious Disease"/>
            <person name="Ma L.-J."/>
            <person name="Dead R."/>
            <person name="Young S."/>
            <person name="Zeng Q."/>
            <person name="Koehrsen M."/>
            <person name="Alvarado L."/>
            <person name="Berlin A."/>
            <person name="Chapman S.B."/>
            <person name="Chen Z."/>
            <person name="Freedman E."/>
            <person name="Gellesch M."/>
            <person name="Goldberg J."/>
            <person name="Griggs A."/>
            <person name="Gujja S."/>
            <person name="Heilman E.R."/>
            <person name="Heiman D."/>
            <person name="Hepburn T."/>
            <person name="Howarth C."/>
            <person name="Jen D."/>
            <person name="Larson L."/>
            <person name="Mehta T."/>
            <person name="Neiman D."/>
            <person name="Pearson M."/>
            <person name="Roberts A."/>
            <person name="Saif S."/>
            <person name="Shea T."/>
            <person name="Shenoy N."/>
            <person name="Sisk P."/>
            <person name="Stolte C."/>
            <person name="Sykes S."/>
            <person name="Walk T."/>
            <person name="White J."/>
            <person name="Yandava C."/>
            <person name="Haas B."/>
            <person name="Nusbaum C."/>
            <person name="Birren B."/>
        </authorList>
    </citation>
    <scope>NUCLEOTIDE SEQUENCE</scope>
    <source>
        <strain evidence="12">ATCC 64411</strain>
    </source>
</reference>
<dbReference type="SMART" id="SM00563">
    <property type="entry name" value="PlsC"/>
    <property type="match status" value="1"/>
</dbReference>
<evidence type="ECO:0000256" key="1">
    <source>
        <dbReference type="ARBA" id="ARBA00004370"/>
    </source>
</evidence>
<keyword evidence="3" id="KW-0808">Transferase</keyword>
<feature type="domain" description="Phospholipid/glycerol acyltransferase" evidence="11">
    <location>
        <begin position="105"/>
        <end position="220"/>
    </location>
</feature>
<dbReference type="Pfam" id="PF01553">
    <property type="entry name" value="Acyltransferase"/>
    <property type="match status" value="1"/>
</dbReference>
<dbReference type="PANTHER" id="PTHR23063">
    <property type="entry name" value="PHOSPHOLIPID ACYLTRANSFERASE"/>
    <property type="match status" value="1"/>
</dbReference>
<gene>
    <name evidence="12" type="ORF">MAPG_04270</name>
</gene>
<proteinExistence type="inferred from homology"/>
<dbReference type="InterPro" id="IPR002123">
    <property type="entry name" value="Plipid/glycerol_acylTrfase"/>
</dbReference>